<keyword evidence="2 5" id="KW-0812">Transmembrane</keyword>
<keyword evidence="4 5" id="KW-0472">Membrane</keyword>
<name>A0AAF3FLE5_9BILA</name>
<evidence type="ECO:0000256" key="2">
    <source>
        <dbReference type="ARBA" id="ARBA00022692"/>
    </source>
</evidence>
<sequence>MLRLVFHKILIQAAQEPQESVETHSEPKKGSYEWKKAHLTPEQLARTPDNSAKYSGVPQIPVDIGYRSSKDTAGKKESGVTAHAISNPAVIIGMGLTTMALIGMFKKSIKGDRLGAQKYMQYRIMAQFFTVTALVAGVTIFASTPEKEKN</sequence>
<protein>
    <submittedName>
        <fullName evidence="8 9">HIG1 domain-containing protein</fullName>
    </submittedName>
</protein>
<evidence type="ECO:0000313" key="8">
    <source>
        <dbReference type="WBParaSite" id="MBELARI_LOCUS15909"/>
    </source>
</evidence>
<dbReference type="InterPro" id="IPR007667">
    <property type="entry name" value="Hypoxia_induced_domain"/>
</dbReference>
<dbReference type="PANTHER" id="PTHR12297:SF17">
    <property type="entry name" value="HIG1 DOMAIN-CONTAINING PROTEIN"/>
    <property type="match status" value="1"/>
</dbReference>
<evidence type="ECO:0000313" key="7">
    <source>
        <dbReference type="Proteomes" id="UP000887575"/>
    </source>
</evidence>
<dbReference type="GO" id="GO:0097250">
    <property type="term" value="P:mitochondrial respirasome assembly"/>
    <property type="evidence" value="ECO:0007669"/>
    <property type="project" value="TreeGrafter"/>
</dbReference>
<feature type="transmembrane region" description="Helical" evidence="5">
    <location>
        <begin position="126"/>
        <end position="144"/>
    </location>
</feature>
<dbReference type="PROSITE" id="PS51503">
    <property type="entry name" value="HIG1"/>
    <property type="match status" value="1"/>
</dbReference>
<dbReference type="WBParaSite" id="MBELARI_LOCUS15909">
    <property type="protein sequence ID" value="MBELARI_LOCUS15909"/>
    <property type="gene ID" value="MBELARI_LOCUS15909"/>
</dbReference>
<comment type="subcellular location">
    <subcellularLocation>
        <location evidence="1">Mitochondrion membrane</location>
    </subcellularLocation>
</comment>
<dbReference type="Gene3D" id="6.10.140.1320">
    <property type="match status" value="1"/>
</dbReference>
<accession>A0AAF3FLE5</accession>
<organism evidence="7 9">
    <name type="scientific">Mesorhabditis belari</name>
    <dbReference type="NCBI Taxonomy" id="2138241"/>
    <lineage>
        <taxon>Eukaryota</taxon>
        <taxon>Metazoa</taxon>
        <taxon>Ecdysozoa</taxon>
        <taxon>Nematoda</taxon>
        <taxon>Chromadorea</taxon>
        <taxon>Rhabditida</taxon>
        <taxon>Rhabditina</taxon>
        <taxon>Rhabditomorpha</taxon>
        <taxon>Rhabditoidea</taxon>
        <taxon>Rhabditidae</taxon>
        <taxon>Mesorhabditinae</taxon>
        <taxon>Mesorhabditis</taxon>
    </lineage>
</organism>
<keyword evidence="3 5" id="KW-1133">Transmembrane helix</keyword>
<dbReference type="AlphaFoldDB" id="A0AAF3FLE5"/>
<evidence type="ECO:0000256" key="5">
    <source>
        <dbReference type="SAM" id="Phobius"/>
    </source>
</evidence>
<dbReference type="GO" id="GO:0031966">
    <property type="term" value="C:mitochondrial membrane"/>
    <property type="evidence" value="ECO:0007669"/>
    <property type="project" value="UniProtKB-SubCell"/>
</dbReference>
<evidence type="ECO:0000256" key="4">
    <source>
        <dbReference type="ARBA" id="ARBA00023136"/>
    </source>
</evidence>
<evidence type="ECO:0000256" key="1">
    <source>
        <dbReference type="ARBA" id="ARBA00004325"/>
    </source>
</evidence>
<proteinExistence type="predicted"/>
<evidence type="ECO:0000313" key="9">
    <source>
        <dbReference type="WBParaSite" id="MBELARI_LOCUS757"/>
    </source>
</evidence>
<dbReference type="PANTHER" id="PTHR12297">
    <property type="entry name" value="HYPOXIA-INDUCBILE GENE 1 HIG1 -RELATED"/>
    <property type="match status" value="1"/>
</dbReference>
<keyword evidence="7" id="KW-1185">Reference proteome</keyword>
<dbReference type="WBParaSite" id="MBELARI_LOCUS757">
    <property type="protein sequence ID" value="MBELARI_LOCUS757"/>
    <property type="gene ID" value="MBELARI_LOCUS757"/>
</dbReference>
<feature type="transmembrane region" description="Helical" evidence="5">
    <location>
        <begin position="85"/>
        <end position="105"/>
    </location>
</feature>
<evidence type="ECO:0000256" key="3">
    <source>
        <dbReference type="ARBA" id="ARBA00022989"/>
    </source>
</evidence>
<reference evidence="8 9" key="1">
    <citation type="submission" date="2024-02" db="UniProtKB">
        <authorList>
            <consortium name="WormBaseParasite"/>
        </authorList>
    </citation>
    <scope>IDENTIFICATION</scope>
</reference>
<dbReference type="Proteomes" id="UP000887575">
    <property type="component" value="Unassembled WGS sequence"/>
</dbReference>
<dbReference type="InterPro" id="IPR050355">
    <property type="entry name" value="RCF1"/>
</dbReference>
<dbReference type="Pfam" id="PF04588">
    <property type="entry name" value="HIG_1_N"/>
    <property type="match status" value="1"/>
</dbReference>
<feature type="domain" description="HIG1" evidence="6">
    <location>
        <begin position="59"/>
        <end position="150"/>
    </location>
</feature>
<evidence type="ECO:0000259" key="6">
    <source>
        <dbReference type="PROSITE" id="PS51503"/>
    </source>
</evidence>